<proteinExistence type="predicted"/>
<gene>
    <name evidence="2" type="ORF">CHRIB12_LOCUS22811</name>
</gene>
<feature type="region of interest" description="Disordered" evidence="1">
    <location>
        <begin position="1"/>
        <end position="26"/>
    </location>
</feature>
<evidence type="ECO:0000313" key="3">
    <source>
        <dbReference type="Proteomes" id="UP000684084"/>
    </source>
</evidence>
<dbReference type="OrthoDB" id="2317060at2759"/>
<dbReference type="Proteomes" id="UP000684084">
    <property type="component" value="Unassembled WGS sequence"/>
</dbReference>
<dbReference type="EMBL" id="CAGKOT010000082">
    <property type="protein sequence ID" value="CAB5393347.1"/>
    <property type="molecule type" value="Genomic_DNA"/>
</dbReference>
<sequence>MTSKTASSFYSITHQSKNSDVCTRKAKSPKLNEKPWEKMILLSPFIQIKKEDSIIIYYKPKYIFTLFRE</sequence>
<evidence type="ECO:0000256" key="1">
    <source>
        <dbReference type="SAM" id="MobiDB-lite"/>
    </source>
</evidence>
<accession>A0A916ELL5</accession>
<comment type="caution">
    <text evidence="2">The sequence shown here is derived from an EMBL/GenBank/DDBJ whole genome shotgun (WGS) entry which is preliminary data.</text>
</comment>
<protein>
    <submittedName>
        <fullName evidence="2">Uncharacterized protein</fullName>
    </submittedName>
</protein>
<name>A0A916ELL5_9GLOM</name>
<dbReference type="AlphaFoldDB" id="A0A916ELL5"/>
<evidence type="ECO:0000313" key="2">
    <source>
        <dbReference type="EMBL" id="CAB5393347.1"/>
    </source>
</evidence>
<organism evidence="2 3">
    <name type="scientific">Rhizophagus irregularis</name>
    <dbReference type="NCBI Taxonomy" id="588596"/>
    <lineage>
        <taxon>Eukaryota</taxon>
        <taxon>Fungi</taxon>
        <taxon>Fungi incertae sedis</taxon>
        <taxon>Mucoromycota</taxon>
        <taxon>Glomeromycotina</taxon>
        <taxon>Glomeromycetes</taxon>
        <taxon>Glomerales</taxon>
        <taxon>Glomeraceae</taxon>
        <taxon>Rhizophagus</taxon>
    </lineage>
</organism>
<reference evidence="2" key="1">
    <citation type="submission" date="2020-05" db="EMBL/GenBank/DDBJ databases">
        <authorList>
            <person name="Rincon C."/>
            <person name="Sanders R I."/>
            <person name="Robbins C."/>
            <person name="Chaturvedi A."/>
        </authorList>
    </citation>
    <scope>NUCLEOTIDE SEQUENCE</scope>
    <source>
        <strain evidence="2">CHB12</strain>
    </source>
</reference>
<feature type="compositionally biased region" description="Polar residues" evidence="1">
    <location>
        <begin position="1"/>
        <end position="21"/>
    </location>
</feature>